<dbReference type="Proteomes" id="UP000251402">
    <property type="component" value="Chromosome"/>
</dbReference>
<feature type="domain" description="Knr4/Smi1-like" evidence="1">
    <location>
        <begin position="35"/>
        <end position="128"/>
    </location>
</feature>
<dbReference type="AlphaFoldDB" id="A0A5C1HWF0"/>
<dbReference type="KEGG" id="mrub:DEO27_003600"/>
<evidence type="ECO:0000313" key="3">
    <source>
        <dbReference type="Proteomes" id="UP000251402"/>
    </source>
</evidence>
<sequence>MSNYKDLINNSDVVFANSKSNSISLKRLNEIVNDQSYISFIDKICNGGYFYDRALQIYSIKTDKEYNNIFRINQVIADEYKEIVEGIFFFAQEIFSNQFGFSKEGIVFFNIETGEKEVVANNFDEWVDVILDDISYYTGQNISREWKEKGGLLELNMRLCPTKPFIIGGEYEVDNLSSQTFPGYISSNANIARQIYNLPDGTPVRLKITE</sequence>
<accession>A0A5C1HWF0</accession>
<protein>
    <submittedName>
        <fullName evidence="2">SMI1/KNR4 family protein</fullName>
    </submittedName>
</protein>
<organism evidence="2 3">
    <name type="scientific">Mucilaginibacter rubeus</name>
    <dbReference type="NCBI Taxonomy" id="2027860"/>
    <lineage>
        <taxon>Bacteria</taxon>
        <taxon>Pseudomonadati</taxon>
        <taxon>Bacteroidota</taxon>
        <taxon>Sphingobacteriia</taxon>
        <taxon>Sphingobacteriales</taxon>
        <taxon>Sphingobacteriaceae</taxon>
        <taxon>Mucilaginibacter</taxon>
    </lineage>
</organism>
<dbReference type="Pfam" id="PF09346">
    <property type="entry name" value="SMI1_KNR4"/>
    <property type="match status" value="1"/>
</dbReference>
<dbReference type="OrthoDB" id="672028at2"/>
<reference evidence="2" key="1">
    <citation type="submission" date="2019-08" db="EMBL/GenBank/DDBJ databases">
        <title>Comparative genome analysis confer to the adaptation heavy metal polluted environment.</title>
        <authorList>
            <person name="Li Y."/>
        </authorList>
    </citation>
    <scope>NUCLEOTIDE SEQUENCE [LARGE SCALE GENOMIC DNA]</scope>
    <source>
        <strain evidence="2">P1</strain>
    </source>
</reference>
<proteinExistence type="predicted"/>
<dbReference type="InterPro" id="IPR037883">
    <property type="entry name" value="Knr4/Smi1-like_sf"/>
</dbReference>
<gene>
    <name evidence="2" type="ORF">DEO27_003600</name>
</gene>
<dbReference type="RefSeq" id="WP_112569827.1">
    <property type="nucleotide sequence ID" value="NZ_CP043450.1"/>
</dbReference>
<keyword evidence="3" id="KW-1185">Reference proteome</keyword>
<evidence type="ECO:0000313" key="2">
    <source>
        <dbReference type="EMBL" id="QEM09138.1"/>
    </source>
</evidence>
<dbReference type="EMBL" id="CP043450">
    <property type="protein sequence ID" value="QEM09138.1"/>
    <property type="molecule type" value="Genomic_DNA"/>
</dbReference>
<dbReference type="SUPFAM" id="SSF160631">
    <property type="entry name" value="SMI1/KNR4-like"/>
    <property type="match status" value="1"/>
</dbReference>
<dbReference type="Gene3D" id="3.40.1580.10">
    <property type="entry name" value="SMI1/KNR4-like"/>
    <property type="match status" value="1"/>
</dbReference>
<evidence type="ECO:0000259" key="1">
    <source>
        <dbReference type="Pfam" id="PF09346"/>
    </source>
</evidence>
<name>A0A5C1HWF0_9SPHI</name>
<dbReference type="InterPro" id="IPR018958">
    <property type="entry name" value="Knr4/Smi1-like_dom"/>
</dbReference>